<reference evidence="2" key="1">
    <citation type="submission" date="2020-05" db="EMBL/GenBank/DDBJ databases">
        <authorList>
            <person name="Chiriac C."/>
            <person name="Salcher M."/>
            <person name="Ghai R."/>
            <person name="Kavagutti S V."/>
        </authorList>
    </citation>
    <scope>NUCLEOTIDE SEQUENCE</scope>
</reference>
<dbReference type="Pfam" id="PF12728">
    <property type="entry name" value="HTH_17"/>
    <property type="match status" value="1"/>
</dbReference>
<accession>A0A6J7A6A8</accession>
<name>A0A6J7A6A8_9ZZZZ</name>
<feature type="domain" description="Helix-turn-helix" evidence="1">
    <location>
        <begin position="11"/>
        <end position="62"/>
    </location>
</feature>
<evidence type="ECO:0000313" key="2">
    <source>
        <dbReference type="EMBL" id="CAB4828382.1"/>
    </source>
</evidence>
<organism evidence="2">
    <name type="scientific">freshwater metagenome</name>
    <dbReference type="NCBI Taxonomy" id="449393"/>
    <lineage>
        <taxon>unclassified sequences</taxon>
        <taxon>metagenomes</taxon>
        <taxon>ecological metagenomes</taxon>
    </lineage>
</organism>
<dbReference type="EMBL" id="CAFABI010000064">
    <property type="protein sequence ID" value="CAB4828382.1"/>
    <property type="molecule type" value="Genomic_DNA"/>
</dbReference>
<proteinExistence type="predicted"/>
<dbReference type="InterPro" id="IPR041657">
    <property type="entry name" value="HTH_17"/>
</dbReference>
<gene>
    <name evidence="2" type="ORF">UFOPK3197_00681</name>
</gene>
<sequence>METQLPPTLHTIPAVGARLGLSRSAIYREIYSEANPQGRLKVVRIGRAVRVREQDLADFINALAS</sequence>
<evidence type="ECO:0000259" key="1">
    <source>
        <dbReference type="Pfam" id="PF12728"/>
    </source>
</evidence>
<dbReference type="AlphaFoldDB" id="A0A6J7A6A8"/>
<protein>
    <submittedName>
        <fullName evidence="2">Unannotated protein</fullName>
    </submittedName>
</protein>